<dbReference type="Proteomes" id="UP000287224">
    <property type="component" value="Unassembled WGS sequence"/>
</dbReference>
<keyword evidence="2 3" id="KW-0732">Signal</keyword>
<evidence type="ECO:0000256" key="2">
    <source>
        <dbReference type="ARBA" id="ARBA00022729"/>
    </source>
</evidence>
<organism evidence="5 6">
    <name type="scientific">Dictyobacter aurantiacus</name>
    <dbReference type="NCBI Taxonomy" id="1936993"/>
    <lineage>
        <taxon>Bacteria</taxon>
        <taxon>Bacillati</taxon>
        <taxon>Chloroflexota</taxon>
        <taxon>Ktedonobacteria</taxon>
        <taxon>Ktedonobacterales</taxon>
        <taxon>Dictyobacteraceae</taxon>
        <taxon>Dictyobacter</taxon>
    </lineage>
</organism>
<gene>
    <name evidence="5" type="ORF">KDAU_54370</name>
</gene>
<evidence type="ECO:0000256" key="3">
    <source>
        <dbReference type="SAM" id="SignalP"/>
    </source>
</evidence>
<comment type="caution">
    <text evidence="5">The sequence shown here is derived from an EMBL/GenBank/DDBJ whole genome shotgun (WGS) entry which is preliminary data.</text>
</comment>
<reference evidence="6" key="1">
    <citation type="submission" date="2018-12" db="EMBL/GenBank/DDBJ databases">
        <title>Tengunoibacter tsumagoiensis gen. nov., sp. nov., Dictyobacter kobayashii sp. nov., D. alpinus sp. nov., and D. joshuensis sp. nov. and description of Dictyobacteraceae fam. nov. within the order Ktedonobacterales isolated from Tengu-no-mugimeshi.</title>
        <authorList>
            <person name="Wang C.M."/>
            <person name="Zheng Y."/>
            <person name="Sakai Y."/>
            <person name="Toyoda A."/>
            <person name="Minakuchi Y."/>
            <person name="Abe K."/>
            <person name="Yokota A."/>
            <person name="Yabe S."/>
        </authorList>
    </citation>
    <scope>NUCLEOTIDE SEQUENCE [LARGE SCALE GENOMIC DNA]</scope>
    <source>
        <strain evidence="6">S-27</strain>
    </source>
</reference>
<dbReference type="PANTHER" id="PTHR47151:SF2">
    <property type="entry name" value="AMINO ACID BINDING PROTEIN"/>
    <property type="match status" value="1"/>
</dbReference>
<dbReference type="CDD" id="cd06342">
    <property type="entry name" value="PBP1_ABC_LIVBP-like"/>
    <property type="match status" value="1"/>
</dbReference>
<name>A0A401ZMM9_9CHLR</name>
<dbReference type="AlphaFoldDB" id="A0A401ZMM9"/>
<dbReference type="PANTHER" id="PTHR47151">
    <property type="entry name" value="LEU/ILE/VAL-BINDING ABC TRANSPORTER SUBUNIT"/>
    <property type="match status" value="1"/>
</dbReference>
<keyword evidence="6" id="KW-1185">Reference proteome</keyword>
<dbReference type="EMBL" id="BIFQ01000002">
    <property type="protein sequence ID" value="GCE08108.1"/>
    <property type="molecule type" value="Genomic_DNA"/>
</dbReference>
<feature type="chain" id="PRO_5019010212" evidence="3">
    <location>
        <begin position="33"/>
        <end position="457"/>
    </location>
</feature>
<dbReference type="Gene3D" id="3.40.50.2300">
    <property type="match status" value="2"/>
</dbReference>
<feature type="domain" description="Leucine-binding protein" evidence="4">
    <location>
        <begin position="72"/>
        <end position="397"/>
    </location>
</feature>
<dbReference type="Pfam" id="PF13458">
    <property type="entry name" value="Peripla_BP_6"/>
    <property type="match status" value="1"/>
</dbReference>
<dbReference type="InterPro" id="IPR028082">
    <property type="entry name" value="Peripla_BP_I"/>
</dbReference>
<protein>
    <submittedName>
        <fullName evidence="5">Branched chain amino acid ABC transporter substrate-binding protein</fullName>
    </submittedName>
</protein>
<proteinExistence type="inferred from homology"/>
<evidence type="ECO:0000313" key="6">
    <source>
        <dbReference type="Proteomes" id="UP000287224"/>
    </source>
</evidence>
<dbReference type="SUPFAM" id="SSF53822">
    <property type="entry name" value="Periplasmic binding protein-like I"/>
    <property type="match status" value="1"/>
</dbReference>
<sequence>MKKSRVQMITLLLTITCLTALLSACSTSSVTAHPAPGSTVSGSVTHFVSTSETAQHRQGNILNTQKKKPTIIKIGLDLPLSGTDASLGQSAENGALLAISQANATNMLPGYKLQLVAKDDTNASGVPDGTKSADNVNALTNDAQVAGIIGAFDTTTAEAELPLTNKASLALLSPSATYACLTQADTAAGCGTLSGTLRPTGKTTFFRLAPTDVQQGEAQADFAIHYKTVYVIDDTSAYGTALASGFISKFQANFGIIVGHTSAAPAAEYINLLTQIAALRPDAIFYAGGDAEGTTIRMQMGHIPGLFNTPFLGGNGIHTTTFASAIAPLGGGLVYSTAPAIVPTTGTFVQQYQASYGTPGTYSAAGYDSVNILLAALKTAIAHKAQAPVKGNQAKAALAFRQKVVGGVAQTSYTSVTGLQYTFTANGDALNNTIEVDVLSSAAQWNARTTVQETQGQ</sequence>
<dbReference type="RefSeq" id="WP_126600430.1">
    <property type="nucleotide sequence ID" value="NZ_BIFQ01000002.1"/>
</dbReference>
<evidence type="ECO:0000259" key="4">
    <source>
        <dbReference type="Pfam" id="PF13458"/>
    </source>
</evidence>
<dbReference type="InterPro" id="IPR028081">
    <property type="entry name" value="Leu-bd"/>
</dbReference>
<evidence type="ECO:0000256" key="1">
    <source>
        <dbReference type="ARBA" id="ARBA00010062"/>
    </source>
</evidence>
<dbReference type="PROSITE" id="PS51257">
    <property type="entry name" value="PROKAR_LIPOPROTEIN"/>
    <property type="match status" value="1"/>
</dbReference>
<dbReference type="OrthoDB" id="9783240at2"/>
<comment type="similarity">
    <text evidence="1">Belongs to the leucine-binding protein family.</text>
</comment>
<evidence type="ECO:0000313" key="5">
    <source>
        <dbReference type="EMBL" id="GCE08108.1"/>
    </source>
</evidence>
<accession>A0A401ZMM9</accession>
<feature type="signal peptide" evidence="3">
    <location>
        <begin position="1"/>
        <end position="32"/>
    </location>
</feature>